<feature type="zinc finger region" description="C3H1-type" evidence="6">
    <location>
        <begin position="83"/>
        <end position="112"/>
    </location>
</feature>
<evidence type="ECO:0000256" key="2">
    <source>
        <dbReference type="ARBA" id="ARBA00012483"/>
    </source>
</evidence>
<evidence type="ECO:0000256" key="1">
    <source>
        <dbReference type="ARBA" id="ARBA00000900"/>
    </source>
</evidence>
<dbReference type="InterPro" id="IPR000571">
    <property type="entry name" value="Znf_CCCH"/>
</dbReference>
<dbReference type="GO" id="GO:0061630">
    <property type="term" value="F:ubiquitin protein ligase activity"/>
    <property type="evidence" value="ECO:0007669"/>
    <property type="project" value="UniProtKB-EC"/>
</dbReference>
<protein>
    <recommendedName>
        <fullName evidence="2">RING-type E3 ubiquitin transferase</fullName>
        <ecNumber evidence="2">2.3.2.27</ecNumber>
    </recommendedName>
</protein>
<feature type="region of interest" description="Disordered" evidence="7">
    <location>
        <begin position="116"/>
        <end position="135"/>
    </location>
</feature>
<evidence type="ECO:0000256" key="5">
    <source>
        <dbReference type="ARBA" id="ARBA00022833"/>
    </source>
</evidence>
<evidence type="ECO:0000256" key="3">
    <source>
        <dbReference type="ARBA" id="ARBA00022723"/>
    </source>
</evidence>
<proteinExistence type="predicted"/>
<evidence type="ECO:0000256" key="7">
    <source>
        <dbReference type="SAM" id="MobiDB-lite"/>
    </source>
</evidence>
<dbReference type="GO" id="GO:0000209">
    <property type="term" value="P:protein polyubiquitination"/>
    <property type="evidence" value="ECO:0007669"/>
    <property type="project" value="InterPro"/>
</dbReference>
<dbReference type="AlphaFoldDB" id="A0A7R9CDZ0"/>
<dbReference type="InterPro" id="IPR045072">
    <property type="entry name" value="MKRN-like"/>
</dbReference>
<evidence type="ECO:0000256" key="4">
    <source>
        <dbReference type="ARBA" id="ARBA00022771"/>
    </source>
</evidence>
<dbReference type="PANTHER" id="PTHR11224:SF10">
    <property type="entry name" value="IP09428P-RELATED"/>
    <property type="match status" value="1"/>
</dbReference>
<sequence>MKADRVPVVSYSVQEMYSLAYPARSDMLRIIQVPTDIVGKTVLSGTIHVCACLILYEMVQDKQYSDNEKKGNGLEKDRANSKDHRGKECKYFKSGKGTCPFGNKCFYRHAYPDGTTVDVGPPKGNPRRRRRQVSSSTASYYPFGLYTLTLMCNNSQDVLSEVKEGFGNQINLCRDRGFNPGRQHRSHEMAVIQILARSWEGVIRRSESTFAWSESGKPFRKNHPQFTRPEIRTSISPSSAVGLNTTSALANYATEAGTGHQHSKECFVSHTRSITQHKPKAFASRTNNKQRTVEVSVSHHELAGKCRTQLSVSHSEGVMCHRVVNINTQFVSWRWHLAGTRYAEAREQEALLDIVLWGDELRMIHFHVICDYIQGCSQVHIIPILLQPSVEGGTSAPSRNDAALARTTYLEHLSILENYKVIYDIGDSFSYDTKYNDNDGPKLAHVYIKQVATGKYGVCMVGETSSWGVRRMYELGVWKRRGNTIPIMLRATIPLLS</sequence>
<dbReference type="EC" id="2.3.2.27" evidence="2"/>
<evidence type="ECO:0000256" key="6">
    <source>
        <dbReference type="PROSITE-ProRule" id="PRU00723"/>
    </source>
</evidence>
<gene>
    <name evidence="9" type="ORF">TCEB3V08_LOCUS2830</name>
</gene>
<comment type="catalytic activity">
    <reaction evidence="1">
        <text>S-ubiquitinyl-[E2 ubiquitin-conjugating enzyme]-L-cysteine + [acceptor protein]-L-lysine = [E2 ubiquitin-conjugating enzyme]-L-cysteine + N(6)-ubiquitinyl-[acceptor protein]-L-lysine.</text>
        <dbReference type="EC" id="2.3.2.27"/>
    </reaction>
</comment>
<keyword evidence="3 6" id="KW-0479">Metal-binding</keyword>
<dbReference type="EMBL" id="OC317097">
    <property type="protein sequence ID" value="CAD7394931.1"/>
    <property type="molecule type" value="Genomic_DNA"/>
</dbReference>
<feature type="domain" description="C3H1-type" evidence="8">
    <location>
        <begin position="83"/>
        <end position="112"/>
    </location>
</feature>
<keyword evidence="5 6" id="KW-0862">Zinc</keyword>
<keyword evidence="4 6" id="KW-0863">Zinc-finger</keyword>
<accession>A0A7R9CDZ0</accession>
<dbReference type="PROSITE" id="PS50103">
    <property type="entry name" value="ZF_C3H1"/>
    <property type="match status" value="1"/>
</dbReference>
<evidence type="ECO:0000259" key="8">
    <source>
        <dbReference type="PROSITE" id="PS50103"/>
    </source>
</evidence>
<dbReference type="GO" id="GO:0008270">
    <property type="term" value="F:zinc ion binding"/>
    <property type="evidence" value="ECO:0007669"/>
    <property type="project" value="UniProtKB-KW"/>
</dbReference>
<organism evidence="9">
    <name type="scientific">Timema cristinae</name>
    <name type="common">Walking stick</name>
    <dbReference type="NCBI Taxonomy" id="61476"/>
    <lineage>
        <taxon>Eukaryota</taxon>
        <taxon>Metazoa</taxon>
        <taxon>Ecdysozoa</taxon>
        <taxon>Arthropoda</taxon>
        <taxon>Hexapoda</taxon>
        <taxon>Insecta</taxon>
        <taxon>Pterygota</taxon>
        <taxon>Neoptera</taxon>
        <taxon>Polyneoptera</taxon>
        <taxon>Phasmatodea</taxon>
        <taxon>Timematodea</taxon>
        <taxon>Timematoidea</taxon>
        <taxon>Timematidae</taxon>
        <taxon>Timema</taxon>
    </lineage>
</organism>
<name>A0A7R9CDZ0_TIMCR</name>
<dbReference type="PANTHER" id="PTHR11224">
    <property type="entry name" value="MAKORIN-RELATED"/>
    <property type="match status" value="1"/>
</dbReference>
<evidence type="ECO:0000313" key="9">
    <source>
        <dbReference type="EMBL" id="CAD7394931.1"/>
    </source>
</evidence>
<reference evidence="9" key="1">
    <citation type="submission" date="2020-11" db="EMBL/GenBank/DDBJ databases">
        <authorList>
            <person name="Tran Van P."/>
        </authorList>
    </citation>
    <scope>NUCLEOTIDE SEQUENCE</scope>
</reference>